<keyword evidence="5" id="KW-1185">Reference proteome</keyword>
<dbReference type="Gene3D" id="3.30.420.40">
    <property type="match status" value="2"/>
</dbReference>
<protein>
    <recommendedName>
        <fullName evidence="6">Actin-like ATPase domain-containing protein</fullName>
    </recommendedName>
</protein>
<evidence type="ECO:0000313" key="4">
    <source>
        <dbReference type="EMBL" id="KAL3793530.1"/>
    </source>
</evidence>
<dbReference type="PANTHER" id="PTHR11937">
    <property type="entry name" value="ACTIN"/>
    <property type="match status" value="1"/>
</dbReference>
<name>A0ABD3Q5H1_9STRA</name>
<feature type="transmembrane region" description="Helical" evidence="3">
    <location>
        <begin position="132"/>
        <end position="156"/>
    </location>
</feature>
<comment type="similarity">
    <text evidence="2">Belongs to the actin family.</text>
</comment>
<keyword evidence="3" id="KW-0812">Transmembrane</keyword>
<accession>A0ABD3Q5H1</accession>
<dbReference type="InterPro" id="IPR004000">
    <property type="entry name" value="Actin"/>
</dbReference>
<dbReference type="SUPFAM" id="SSF53067">
    <property type="entry name" value="Actin-like ATPase domain"/>
    <property type="match status" value="2"/>
</dbReference>
<dbReference type="InterPro" id="IPR043129">
    <property type="entry name" value="ATPase_NBD"/>
</dbReference>
<proteinExistence type="inferred from homology"/>
<gene>
    <name evidence="4" type="ORF">HJC23_007270</name>
</gene>
<sequence length="458" mass="50584">MTSYHQTVVVELGSSRIKIGFAGESRPRRVLHGDVWDSDDGCSWSVPINDGVGARPCTWGKFFRYFSMNSSHSSAASKVSSVYEWEQTIYPLFSHILTSVLFVQRPSRHRILIVTNDLYPPRNFREALIRVLLNYLGVGGVLIVNGGAFAGISYLLEGLPPSIDLSPPKAYLLVDIGTYEARVLVLVTGSSILAETNQTVMSGYHSFLRQLLNNYQEHHVETDEPDSTAIITTLQDANSIVQAWLSISRESKDVTTLSVRLPSDSSQTPVRLSIGPMQEAFRQVYLDYTNPSSLVFAMLSSLIDCPIDYRRVALQNVVLLGGGSTALRYFTYTSNKAKSGYKLGDALIKAAVDACGIINESSEISDEKKEDESVTISSISKHRFKCLQPSILGRVDESGEYRGGMTLRYPDPFAADVASWIGGSIMGSLDLKNEEWLLKKCDSDNIDVRASSHRANAR</sequence>
<comment type="caution">
    <text evidence="4">The sequence shown here is derived from an EMBL/GenBank/DDBJ whole genome shotgun (WGS) entry which is preliminary data.</text>
</comment>
<organism evidence="4 5">
    <name type="scientific">Cyclotella cryptica</name>
    <dbReference type="NCBI Taxonomy" id="29204"/>
    <lineage>
        <taxon>Eukaryota</taxon>
        <taxon>Sar</taxon>
        <taxon>Stramenopiles</taxon>
        <taxon>Ochrophyta</taxon>
        <taxon>Bacillariophyta</taxon>
        <taxon>Coscinodiscophyceae</taxon>
        <taxon>Thalassiosirophycidae</taxon>
        <taxon>Stephanodiscales</taxon>
        <taxon>Stephanodiscaceae</taxon>
        <taxon>Cyclotella</taxon>
    </lineage>
</organism>
<dbReference type="EMBL" id="JABMIG020000090">
    <property type="protein sequence ID" value="KAL3793530.1"/>
    <property type="molecule type" value="Genomic_DNA"/>
</dbReference>
<keyword evidence="3" id="KW-1133">Transmembrane helix</keyword>
<evidence type="ECO:0000256" key="1">
    <source>
        <dbReference type="ARBA" id="ARBA00049360"/>
    </source>
</evidence>
<keyword evidence="3" id="KW-0472">Membrane</keyword>
<dbReference type="SMART" id="SM00268">
    <property type="entry name" value="ACTIN"/>
    <property type="match status" value="1"/>
</dbReference>
<dbReference type="Proteomes" id="UP001516023">
    <property type="component" value="Unassembled WGS sequence"/>
</dbReference>
<evidence type="ECO:0008006" key="6">
    <source>
        <dbReference type="Google" id="ProtNLM"/>
    </source>
</evidence>
<comment type="catalytic activity">
    <reaction evidence="1">
        <text>ATP + H2O = ADP + phosphate + H(+)</text>
        <dbReference type="Rhea" id="RHEA:13065"/>
        <dbReference type="ChEBI" id="CHEBI:15377"/>
        <dbReference type="ChEBI" id="CHEBI:15378"/>
        <dbReference type="ChEBI" id="CHEBI:30616"/>
        <dbReference type="ChEBI" id="CHEBI:43474"/>
        <dbReference type="ChEBI" id="CHEBI:456216"/>
    </reaction>
</comment>
<dbReference type="Gene3D" id="3.90.640.10">
    <property type="entry name" value="Actin, Chain A, domain 4"/>
    <property type="match status" value="1"/>
</dbReference>
<reference evidence="4 5" key="1">
    <citation type="journal article" date="2020" name="G3 (Bethesda)">
        <title>Improved Reference Genome for Cyclotella cryptica CCMP332, a Model for Cell Wall Morphogenesis, Salinity Adaptation, and Lipid Production in Diatoms (Bacillariophyta).</title>
        <authorList>
            <person name="Roberts W.R."/>
            <person name="Downey K.M."/>
            <person name="Ruck E.C."/>
            <person name="Traller J.C."/>
            <person name="Alverson A.J."/>
        </authorList>
    </citation>
    <scope>NUCLEOTIDE SEQUENCE [LARGE SCALE GENOMIC DNA]</scope>
    <source>
        <strain evidence="4 5">CCMP332</strain>
    </source>
</reference>
<evidence type="ECO:0000256" key="2">
    <source>
        <dbReference type="RuleBase" id="RU000487"/>
    </source>
</evidence>
<dbReference type="Pfam" id="PF00022">
    <property type="entry name" value="Actin"/>
    <property type="match status" value="1"/>
</dbReference>
<evidence type="ECO:0000313" key="5">
    <source>
        <dbReference type="Proteomes" id="UP001516023"/>
    </source>
</evidence>
<evidence type="ECO:0000256" key="3">
    <source>
        <dbReference type="SAM" id="Phobius"/>
    </source>
</evidence>
<dbReference type="AlphaFoldDB" id="A0ABD3Q5H1"/>